<comment type="pathway">
    <text evidence="1">Cofactor biosynthesis; tetrahydrofolate biosynthesis; 5,6,7,8-tetrahydrofolate from 7,8-dihydrofolate: step 1/1.</text>
</comment>
<dbReference type="GO" id="GO:0004146">
    <property type="term" value="F:dihydrofolate reductase activity"/>
    <property type="evidence" value="ECO:0007669"/>
    <property type="project" value="UniProtKB-EC"/>
</dbReference>
<evidence type="ECO:0000313" key="8">
    <source>
        <dbReference type="EMBL" id="HGU40800.1"/>
    </source>
</evidence>
<comment type="similarity">
    <text evidence="2">Belongs to the dihydrofolate reductase family.</text>
</comment>
<accession>A0A7C5RJV4</accession>
<dbReference type="GO" id="GO:0046452">
    <property type="term" value="P:dihydrofolate metabolic process"/>
    <property type="evidence" value="ECO:0007669"/>
    <property type="project" value="TreeGrafter"/>
</dbReference>
<dbReference type="InterPro" id="IPR024072">
    <property type="entry name" value="DHFR-like_dom_sf"/>
</dbReference>
<dbReference type="GO" id="GO:0046655">
    <property type="term" value="P:folic acid metabolic process"/>
    <property type="evidence" value="ECO:0007669"/>
    <property type="project" value="TreeGrafter"/>
</dbReference>
<dbReference type="Pfam" id="PF00186">
    <property type="entry name" value="DHFR_1"/>
    <property type="match status" value="1"/>
</dbReference>
<name>A0A7C5RJV4_9BACT</name>
<dbReference type="Gene3D" id="3.40.430.10">
    <property type="entry name" value="Dihydrofolate Reductase, subunit A"/>
    <property type="match status" value="1"/>
</dbReference>
<dbReference type="PANTHER" id="PTHR48069:SF3">
    <property type="entry name" value="DIHYDROFOLATE REDUCTASE"/>
    <property type="match status" value="1"/>
</dbReference>
<dbReference type="PANTHER" id="PTHR48069">
    <property type="entry name" value="DIHYDROFOLATE REDUCTASE"/>
    <property type="match status" value="1"/>
</dbReference>
<dbReference type="InterPro" id="IPR001796">
    <property type="entry name" value="DHFR_dom"/>
</dbReference>
<proteinExistence type="inferred from homology"/>
<evidence type="ECO:0000256" key="5">
    <source>
        <dbReference type="ARBA" id="ARBA00022857"/>
    </source>
</evidence>
<evidence type="ECO:0000259" key="7">
    <source>
        <dbReference type="PROSITE" id="PS51330"/>
    </source>
</evidence>
<keyword evidence="5" id="KW-0521">NADP</keyword>
<dbReference type="PRINTS" id="PR00070">
    <property type="entry name" value="DHFR"/>
</dbReference>
<sequence>MGLRIRLVAVTDVRGVIATSENDQIAWSSREDKELFKAITLRSGLVIMGRKTYEAIGRPLPGRLNVVLSRSMDKFHGVSIPDLVLSGNVKEVVEKVKKIGYNDICVIGGQSVFTQFLESGLVTDLHLTIEPIVLPGNVNLFDRLKSISEKLRLRLEKVMKLNEIGTLNLHYRFER</sequence>
<dbReference type="AlphaFoldDB" id="A0A7C5RJV4"/>
<evidence type="ECO:0000256" key="3">
    <source>
        <dbReference type="ARBA" id="ARBA00012856"/>
    </source>
</evidence>
<dbReference type="EC" id="1.5.1.3" evidence="3"/>
<dbReference type="GO" id="GO:0005829">
    <property type="term" value="C:cytosol"/>
    <property type="evidence" value="ECO:0007669"/>
    <property type="project" value="TreeGrafter"/>
</dbReference>
<dbReference type="UniPathway" id="UPA00077">
    <property type="reaction ID" value="UER00158"/>
</dbReference>
<keyword evidence="6" id="KW-0560">Oxidoreductase</keyword>
<dbReference type="InterPro" id="IPR012259">
    <property type="entry name" value="DHFR"/>
</dbReference>
<dbReference type="SUPFAM" id="SSF53597">
    <property type="entry name" value="Dihydrofolate reductase-like"/>
    <property type="match status" value="1"/>
</dbReference>
<dbReference type="GO" id="GO:0046654">
    <property type="term" value="P:tetrahydrofolate biosynthetic process"/>
    <property type="evidence" value="ECO:0007669"/>
    <property type="project" value="UniProtKB-UniPathway"/>
</dbReference>
<gene>
    <name evidence="8" type="ORF">ENT77_06340</name>
</gene>
<comment type="caution">
    <text evidence="8">The sequence shown here is derived from an EMBL/GenBank/DDBJ whole genome shotgun (WGS) entry which is preliminary data.</text>
</comment>
<evidence type="ECO:0000256" key="2">
    <source>
        <dbReference type="ARBA" id="ARBA00009539"/>
    </source>
</evidence>
<feature type="domain" description="DHFR" evidence="7">
    <location>
        <begin position="4"/>
        <end position="175"/>
    </location>
</feature>
<dbReference type="EMBL" id="DSZY01000029">
    <property type="protein sequence ID" value="HGU40800.1"/>
    <property type="molecule type" value="Genomic_DNA"/>
</dbReference>
<evidence type="ECO:0000256" key="6">
    <source>
        <dbReference type="ARBA" id="ARBA00023002"/>
    </source>
</evidence>
<dbReference type="PROSITE" id="PS51330">
    <property type="entry name" value="DHFR_2"/>
    <property type="match status" value="1"/>
</dbReference>
<protein>
    <recommendedName>
        <fullName evidence="3">dihydrofolate reductase</fullName>
        <ecNumber evidence="3">1.5.1.3</ecNumber>
    </recommendedName>
</protein>
<keyword evidence="4" id="KW-0554">One-carbon metabolism</keyword>
<dbReference type="GO" id="GO:0006730">
    <property type="term" value="P:one-carbon metabolic process"/>
    <property type="evidence" value="ECO:0007669"/>
    <property type="project" value="UniProtKB-KW"/>
</dbReference>
<organism evidence="8">
    <name type="scientific">Fervidobacterium thailandense</name>
    <dbReference type="NCBI Taxonomy" id="1008305"/>
    <lineage>
        <taxon>Bacteria</taxon>
        <taxon>Thermotogati</taxon>
        <taxon>Thermotogota</taxon>
        <taxon>Thermotogae</taxon>
        <taxon>Thermotogales</taxon>
        <taxon>Fervidobacteriaceae</taxon>
        <taxon>Fervidobacterium</taxon>
    </lineage>
</organism>
<evidence type="ECO:0000256" key="4">
    <source>
        <dbReference type="ARBA" id="ARBA00022563"/>
    </source>
</evidence>
<reference evidence="8" key="1">
    <citation type="journal article" date="2020" name="mSystems">
        <title>Genome- and Community-Level Interaction Insights into Carbon Utilization and Element Cycling Functions of Hydrothermarchaeota in Hydrothermal Sediment.</title>
        <authorList>
            <person name="Zhou Z."/>
            <person name="Liu Y."/>
            <person name="Xu W."/>
            <person name="Pan J."/>
            <person name="Luo Z.H."/>
            <person name="Li M."/>
        </authorList>
    </citation>
    <scope>NUCLEOTIDE SEQUENCE [LARGE SCALE GENOMIC DNA]</scope>
    <source>
        <strain evidence="8">SpSt-609</strain>
    </source>
</reference>
<evidence type="ECO:0000256" key="1">
    <source>
        <dbReference type="ARBA" id="ARBA00004903"/>
    </source>
</evidence>
<dbReference type="CDD" id="cd00209">
    <property type="entry name" value="DHFR"/>
    <property type="match status" value="1"/>
</dbReference>
<dbReference type="GO" id="GO:0050661">
    <property type="term" value="F:NADP binding"/>
    <property type="evidence" value="ECO:0007669"/>
    <property type="project" value="InterPro"/>
</dbReference>